<evidence type="ECO:0000256" key="4">
    <source>
        <dbReference type="PIRSR" id="PIRSR613078-2"/>
    </source>
</evidence>
<evidence type="ECO:0000313" key="6">
    <source>
        <dbReference type="Proteomes" id="UP000256727"/>
    </source>
</evidence>
<reference evidence="5 6" key="1">
    <citation type="submission" date="2018-07" db="EMBL/GenBank/DDBJ databases">
        <title>Sequencing the genomes of 1000 actinobacteria strains.</title>
        <authorList>
            <person name="Klenk H.-P."/>
        </authorList>
    </citation>
    <scope>NUCLEOTIDE SEQUENCE [LARGE SCALE GENOMIC DNA]</scope>
    <source>
        <strain evidence="5 6">DSM 14442</strain>
    </source>
</reference>
<dbReference type="AlphaFoldDB" id="A0A3D9L961"/>
<feature type="active site" description="Proton donor/acceptor" evidence="3">
    <location>
        <position position="79"/>
    </location>
</feature>
<feature type="binding site" evidence="4">
    <location>
        <begin position="8"/>
        <end position="15"/>
    </location>
    <ligand>
        <name>substrate</name>
    </ligand>
</feature>
<name>A0A3D9L961_9MICC</name>
<dbReference type="PANTHER" id="PTHR48100">
    <property type="entry name" value="BROAD-SPECIFICITY PHOSPHATASE YOR283W-RELATED"/>
    <property type="match status" value="1"/>
</dbReference>
<feature type="active site" description="Tele-phosphohistidine intermediate" evidence="3">
    <location>
        <position position="9"/>
    </location>
</feature>
<accession>A0A3D9L961</accession>
<dbReference type="InterPro" id="IPR050275">
    <property type="entry name" value="PGM_Phosphatase"/>
</dbReference>
<dbReference type="PANTHER" id="PTHR48100:SF1">
    <property type="entry name" value="HISTIDINE PHOSPHATASE FAMILY PROTEIN-RELATED"/>
    <property type="match status" value="1"/>
</dbReference>
<proteinExistence type="predicted"/>
<dbReference type="OrthoDB" id="4697614at2"/>
<dbReference type="EMBL" id="QREH01000001">
    <property type="protein sequence ID" value="REE02898.1"/>
    <property type="molecule type" value="Genomic_DNA"/>
</dbReference>
<comment type="caution">
    <text evidence="5">The sequence shown here is derived from an EMBL/GenBank/DDBJ whole genome shotgun (WGS) entry which is preliminary data.</text>
</comment>
<keyword evidence="1" id="KW-0324">Glycolysis</keyword>
<evidence type="ECO:0000256" key="2">
    <source>
        <dbReference type="ARBA" id="ARBA00023235"/>
    </source>
</evidence>
<dbReference type="InterPro" id="IPR001345">
    <property type="entry name" value="PG/BPGM_mutase_AS"/>
</dbReference>
<dbReference type="Pfam" id="PF00300">
    <property type="entry name" value="His_Phos_1"/>
    <property type="match status" value="1"/>
</dbReference>
<organism evidence="5 6">
    <name type="scientific">Citricoccus muralis</name>
    <dbReference type="NCBI Taxonomy" id="169134"/>
    <lineage>
        <taxon>Bacteria</taxon>
        <taxon>Bacillati</taxon>
        <taxon>Actinomycetota</taxon>
        <taxon>Actinomycetes</taxon>
        <taxon>Micrococcales</taxon>
        <taxon>Micrococcaceae</taxon>
        <taxon>Citricoccus</taxon>
    </lineage>
</organism>
<dbReference type="Proteomes" id="UP000256727">
    <property type="component" value="Unassembled WGS sequence"/>
</dbReference>
<gene>
    <name evidence="5" type="ORF">C8E99_0688</name>
</gene>
<dbReference type="PROSITE" id="PS00175">
    <property type="entry name" value="PG_MUTASE"/>
    <property type="match status" value="1"/>
</dbReference>
<dbReference type="InterPro" id="IPR029033">
    <property type="entry name" value="His_PPase_superfam"/>
</dbReference>
<evidence type="ECO:0000256" key="1">
    <source>
        <dbReference type="ARBA" id="ARBA00023152"/>
    </source>
</evidence>
<dbReference type="CDD" id="cd07067">
    <property type="entry name" value="HP_PGM_like"/>
    <property type="match status" value="1"/>
</dbReference>
<evidence type="ECO:0000256" key="3">
    <source>
        <dbReference type="PIRSR" id="PIRSR613078-1"/>
    </source>
</evidence>
<dbReference type="SMART" id="SM00855">
    <property type="entry name" value="PGAM"/>
    <property type="match status" value="1"/>
</dbReference>
<feature type="binding site" evidence="4">
    <location>
        <position position="58"/>
    </location>
    <ligand>
        <name>substrate</name>
    </ligand>
</feature>
<evidence type="ECO:0000313" key="5">
    <source>
        <dbReference type="EMBL" id="REE02898.1"/>
    </source>
</evidence>
<dbReference type="GO" id="GO:0005737">
    <property type="term" value="C:cytoplasm"/>
    <property type="evidence" value="ECO:0007669"/>
    <property type="project" value="TreeGrafter"/>
</dbReference>
<dbReference type="Gene3D" id="3.40.50.1240">
    <property type="entry name" value="Phosphoglycerate mutase-like"/>
    <property type="match status" value="1"/>
</dbReference>
<dbReference type="RefSeq" id="WP_115931113.1">
    <property type="nucleotide sequence ID" value="NZ_QREH01000001.1"/>
</dbReference>
<sequence length="211" mass="22832">MMRLILVRHGETTWNLERRLQGQRDIGLSTTGREQAFALLGAIRRLAPEYVVSAELARARETAELLGAGLDATDDRLNEAFLGSWEGRHSAELKASTPELYEQWRAGQYQPPGAECFADLTDRVVAGVDQAIRDAHARGLRTLMVVTHGGPVRAYLRAAVGLDPARTVPSHPASLSSVDVDPAADSPSLAGNARLRLFNFAPALSPLDPSD</sequence>
<dbReference type="SUPFAM" id="SSF53254">
    <property type="entry name" value="Phosphoglycerate mutase-like"/>
    <property type="match status" value="1"/>
</dbReference>
<keyword evidence="2" id="KW-0413">Isomerase</keyword>
<keyword evidence="6" id="KW-1185">Reference proteome</keyword>
<dbReference type="GO" id="GO:0016791">
    <property type="term" value="F:phosphatase activity"/>
    <property type="evidence" value="ECO:0007669"/>
    <property type="project" value="TreeGrafter"/>
</dbReference>
<protein>
    <submittedName>
        <fullName evidence="5">Putative phosphoglycerate mutase</fullName>
    </submittedName>
</protein>
<dbReference type="InterPro" id="IPR013078">
    <property type="entry name" value="His_Pase_superF_clade-1"/>
</dbReference>